<organism evidence="2">
    <name type="scientific">Phallusia mammillata</name>
    <dbReference type="NCBI Taxonomy" id="59560"/>
    <lineage>
        <taxon>Eukaryota</taxon>
        <taxon>Metazoa</taxon>
        <taxon>Chordata</taxon>
        <taxon>Tunicata</taxon>
        <taxon>Ascidiacea</taxon>
        <taxon>Phlebobranchia</taxon>
        <taxon>Ascidiidae</taxon>
        <taxon>Phallusia</taxon>
    </lineage>
</organism>
<dbReference type="CDD" id="cd02440">
    <property type="entry name" value="AdoMet_MTases"/>
    <property type="match status" value="1"/>
</dbReference>
<evidence type="ECO:0000313" key="2">
    <source>
        <dbReference type="EMBL" id="CAB3265792.1"/>
    </source>
</evidence>
<dbReference type="EMBL" id="LR789930">
    <property type="protein sequence ID" value="CAB3265792.1"/>
    <property type="molecule type" value="mRNA"/>
</dbReference>
<dbReference type="Pfam" id="PF13679">
    <property type="entry name" value="Methyltransf_32"/>
    <property type="match status" value="1"/>
</dbReference>
<sequence length="459" mass="51576">MVEYFTKDHWNVLLSGNCRAELLNKNVDDLYQLTNIDKPYNGDIHSASEDEKKFVVNDLQQYISAAHDSHLTSQNMLTPIKDILATLNKKQEATQTVQINSKEYMSGKKSHEVEKMSSVVDILAQHCNTHQVLDIGSGKGYLSTHLSLKYGMKVTAIDCNDDNTTGASQRAEKFLSYWRKHLNGRHTKESGAAAAVINNDSLKLESVTAYVAASTDPSKFLPQSCEHNIEDACIVTGLHTCGDLCSTVISMFVTNKLIKGLCVVGCCYHLISESNNETGTFPMSDFLATKSFSLGRNKRMLALKAPERHAVMNPKQQREKSERSLFYRAVLSVILKEKYGLKSDSKDACIGKIFSKSHSFLDYIRRSLNKLRLDSSLLSDEEIDNYLQSYEPRFKELVAFSMIRHQYGPAVESIIVLDKYLYLLEQVKNTGIEKCFIGEVFDPILSPRCFALIASKSIT</sequence>
<feature type="domain" description="Methyltransferase" evidence="1">
    <location>
        <begin position="108"/>
        <end position="273"/>
    </location>
</feature>
<dbReference type="AlphaFoldDB" id="A0A6F9DQS8"/>
<accession>A0A6F9DQS8</accession>
<name>A0A6F9DQS8_9ASCI</name>
<gene>
    <name evidence="2" type="primary">Rrnad1-002</name>
</gene>
<proteinExistence type="evidence at transcript level"/>
<dbReference type="PANTHER" id="PTHR12496">
    <property type="entry name" value="CGI-41 METHYLTRANSFERASE"/>
    <property type="match status" value="1"/>
</dbReference>
<dbReference type="SUPFAM" id="SSF53335">
    <property type="entry name" value="S-adenosyl-L-methionine-dependent methyltransferases"/>
    <property type="match status" value="1"/>
</dbReference>
<reference evidence="2" key="1">
    <citation type="submission" date="2020-04" db="EMBL/GenBank/DDBJ databases">
        <authorList>
            <person name="Neveu A P."/>
        </authorList>
    </citation>
    <scope>NUCLEOTIDE SEQUENCE</scope>
    <source>
        <tissue evidence="2">Whole embryo</tissue>
    </source>
</reference>
<dbReference type="InterPro" id="IPR025714">
    <property type="entry name" value="Methyltranfer_dom"/>
</dbReference>
<dbReference type="InterPro" id="IPR029063">
    <property type="entry name" value="SAM-dependent_MTases_sf"/>
</dbReference>
<dbReference type="InterPro" id="IPR052220">
    <property type="entry name" value="METTL25"/>
</dbReference>
<dbReference type="Gene3D" id="3.40.50.150">
    <property type="entry name" value="Vaccinia Virus protein VP39"/>
    <property type="match status" value="1"/>
</dbReference>
<protein>
    <submittedName>
        <fullName evidence="2">Protein RRNAD1-like</fullName>
    </submittedName>
</protein>
<dbReference type="PANTHER" id="PTHR12496:SF9">
    <property type="entry name" value="METHYLTRANSFERASE-LIKE PROTEIN 25-RELATED"/>
    <property type="match status" value="1"/>
</dbReference>
<evidence type="ECO:0000259" key="1">
    <source>
        <dbReference type="Pfam" id="PF13679"/>
    </source>
</evidence>